<dbReference type="InterPro" id="IPR007168">
    <property type="entry name" value="Phageshock_PspC_N"/>
</dbReference>
<keyword evidence="4 6" id="KW-1133">Transmembrane helix</keyword>
<evidence type="ECO:0000313" key="9">
    <source>
        <dbReference type="Proteomes" id="UP000053911"/>
    </source>
</evidence>
<protein>
    <submittedName>
        <fullName evidence="8">PspC domain protein</fullName>
    </submittedName>
</protein>
<dbReference type="PANTHER" id="PTHR33885:SF3">
    <property type="entry name" value="PHAGE SHOCK PROTEIN C"/>
    <property type="match status" value="1"/>
</dbReference>
<dbReference type="GO" id="GO:0005886">
    <property type="term" value="C:plasma membrane"/>
    <property type="evidence" value="ECO:0007669"/>
    <property type="project" value="UniProtKB-SubCell"/>
</dbReference>
<feature type="domain" description="Phage shock protein PspC N-terminal" evidence="7">
    <location>
        <begin position="3"/>
        <end position="61"/>
    </location>
</feature>
<keyword evidence="2" id="KW-1003">Cell membrane</keyword>
<evidence type="ECO:0000256" key="6">
    <source>
        <dbReference type="SAM" id="Phobius"/>
    </source>
</evidence>
<dbReference type="RefSeq" id="WP_283217301.1">
    <property type="nucleotide sequence ID" value="NZ_LGFD01000006.1"/>
</dbReference>
<comment type="subcellular location">
    <subcellularLocation>
        <location evidence="1">Cell membrane</location>
        <topology evidence="1">Single-pass membrane protein</topology>
    </subcellularLocation>
</comment>
<evidence type="ECO:0000256" key="1">
    <source>
        <dbReference type="ARBA" id="ARBA00004162"/>
    </source>
</evidence>
<keyword evidence="3 6" id="KW-0812">Transmembrane</keyword>
<dbReference type="EMBL" id="LGFD01000006">
    <property type="protein sequence ID" value="KUK18196.1"/>
    <property type="molecule type" value="Genomic_DNA"/>
</dbReference>
<dbReference type="InterPro" id="IPR052027">
    <property type="entry name" value="PspC"/>
</dbReference>
<dbReference type="AlphaFoldDB" id="A0A101EMP2"/>
<keyword evidence="5 6" id="KW-0472">Membrane</keyword>
<feature type="transmembrane region" description="Helical" evidence="6">
    <location>
        <begin position="34"/>
        <end position="57"/>
    </location>
</feature>
<accession>A0A101EMP2</accession>
<evidence type="ECO:0000256" key="3">
    <source>
        <dbReference type="ARBA" id="ARBA00022692"/>
    </source>
</evidence>
<sequence>MEKKLYRSRKNKIIFGVCGGFAEYFNVDATLVRILFIILLIASVGTAVLLYLLLALVMPEEPEERGEISGDETQEE</sequence>
<proteinExistence type="predicted"/>
<evidence type="ECO:0000256" key="5">
    <source>
        <dbReference type="ARBA" id="ARBA00023136"/>
    </source>
</evidence>
<reference evidence="9" key="1">
    <citation type="journal article" date="2015" name="MBio">
        <title>Genome-Resolved Metagenomic Analysis Reveals Roles for Candidate Phyla and Other Microbial Community Members in Biogeochemical Transformations in Oil Reservoirs.</title>
        <authorList>
            <person name="Hu P."/>
            <person name="Tom L."/>
            <person name="Singh A."/>
            <person name="Thomas B.C."/>
            <person name="Baker B.J."/>
            <person name="Piceno Y.M."/>
            <person name="Andersen G.L."/>
            <person name="Banfield J.F."/>
        </authorList>
    </citation>
    <scope>NUCLEOTIDE SEQUENCE [LARGE SCALE GENOMIC DNA]</scope>
</reference>
<evidence type="ECO:0000313" key="8">
    <source>
        <dbReference type="EMBL" id="KUK18196.1"/>
    </source>
</evidence>
<evidence type="ECO:0000256" key="4">
    <source>
        <dbReference type="ARBA" id="ARBA00022989"/>
    </source>
</evidence>
<dbReference type="Proteomes" id="UP000053911">
    <property type="component" value="Unassembled WGS sequence"/>
</dbReference>
<dbReference type="PANTHER" id="PTHR33885">
    <property type="entry name" value="PHAGE SHOCK PROTEIN C"/>
    <property type="match status" value="1"/>
</dbReference>
<evidence type="ECO:0000256" key="2">
    <source>
        <dbReference type="ARBA" id="ARBA00022475"/>
    </source>
</evidence>
<gene>
    <name evidence="8" type="ORF">XD54_0444</name>
</gene>
<name>A0A101EMP2_9EURY</name>
<organism evidence="8 9">
    <name type="scientific">Thermococcus sibiricus</name>
    <dbReference type="NCBI Taxonomy" id="172049"/>
    <lineage>
        <taxon>Archaea</taxon>
        <taxon>Methanobacteriati</taxon>
        <taxon>Methanobacteriota</taxon>
        <taxon>Thermococci</taxon>
        <taxon>Thermococcales</taxon>
        <taxon>Thermococcaceae</taxon>
        <taxon>Thermococcus</taxon>
    </lineage>
</organism>
<comment type="caution">
    <text evidence="8">The sequence shown here is derived from an EMBL/GenBank/DDBJ whole genome shotgun (WGS) entry which is preliminary data.</text>
</comment>
<evidence type="ECO:0000259" key="7">
    <source>
        <dbReference type="Pfam" id="PF04024"/>
    </source>
</evidence>
<dbReference type="Pfam" id="PF04024">
    <property type="entry name" value="PspC"/>
    <property type="match status" value="1"/>
</dbReference>